<feature type="compositionally biased region" description="Polar residues" evidence="1">
    <location>
        <begin position="268"/>
        <end position="277"/>
    </location>
</feature>
<protein>
    <submittedName>
        <fullName evidence="2">Uncharacterized protein</fullName>
    </submittedName>
</protein>
<comment type="caution">
    <text evidence="2">The sequence shown here is derived from an EMBL/GenBank/DDBJ whole genome shotgun (WGS) entry which is preliminary data.</text>
</comment>
<organism evidence="2 3">
    <name type="scientific">Necator americanus</name>
    <name type="common">Human hookworm</name>
    <dbReference type="NCBI Taxonomy" id="51031"/>
    <lineage>
        <taxon>Eukaryota</taxon>
        <taxon>Metazoa</taxon>
        <taxon>Ecdysozoa</taxon>
        <taxon>Nematoda</taxon>
        <taxon>Chromadorea</taxon>
        <taxon>Rhabditida</taxon>
        <taxon>Rhabditina</taxon>
        <taxon>Rhabditomorpha</taxon>
        <taxon>Strongyloidea</taxon>
        <taxon>Ancylostomatidae</taxon>
        <taxon>Bunostominae</taxon>
        <taxon>Necator</taxon>
    </lineage>
</organism>
<feature type="compositionally biased region" description="Basic and acidic residues" evidence="1">
    <location>
        <begin position="102"/>
        <end position="118"/>
    </location>
</feature>
<feature type="compositionally biased region" description="Basic residues" evidence="1">
    <location>
        <begin position="251"/>
        <end position="267"/>
    </location>
</feature>
<feature type="region of interest" description="Disordered" evidence="1">
    <location>
        <begin position="48"/>
        <end position="129"/>
    </location>
</feature>
<dbReference type="Proteomes" id="UP001303046">
    <property type="component" value="Unassembled WGS sequence"/>
</dbReference>
<feature type="compositionally biased region" description="Low complexity" evidence="1">
    <location>
        <begin position="278"/>
        <end position="288"/>
    </location>
</feature>
<feature type="compositionally biased region" description="Basic and acidic residues" evidence="1">
    <location>
        <begin position="304"/>
        <end position="320"/>
    </location>
</feature>
<feature type="compositionally biased region" description="Basic and acidic residues" evidence="1">
    <location>
        <begin position="218"/>
        <end position="227"/>
    </location>
</feature>
<accession>A0ABR1E7U5</accession>
<proteinExistence type="predicted"/>
<feature type="compositionally biased region" description="Basic and acidic residues" evidence="1">
    <location>
        <begin position="67"/>
        <end position="77"/>
    </location>
</feature>
<sequence>MLFNNKRFSFLTMHLLDLAALQFAWISFAIFSQCGRVRRRFEREKFKKELMPKSNSKSRSSRALRSKGGENKMESRKTILSTKQRPIQHFSNSPNDDINAFKIEKARKEQSDDIKTDLHSISSNKDPLTRKEVQEALIKKLRSPKNLKAGMNYEKLKELRKNSRGREPRLNSQKVKGEKDARQVRSDDVFEQPGIVKSDFAVDQDETPKEANSSRATPAKEKEECRSKFSHQSDPVDEQPQSHYEIEKNGKWRTRLSRMVTRRRKGKSANTANKESGQQPQAKKPQAKNVRSRKRSNSLFIASDFKDEKSNYQLEERIQG</sequence>
<evidence type="ECO:0000313" key="2">
    <source>
        <dbReference type="EMBL" id="KAK6758769.1"/>
    </source>
</evidence>
<reference evidence="2 3" key="1">
    <citation type="submission" date="2023-08" db="EMBL/GenBank/DDBJ databases">
        <title>A Necator americanus chromosomal reference genome.</title>
        <authorList>
            <person name="Ilik V."/>
            <person name="Petrzelkova K.J."/>
            <person name="Pardy F."/>
            <person name="Fuh T."/>
            <person name="Niatou-Singa F.S."/>
            <person name="Gouil Q."/>
            <person name="Baker L."/>
            <person name="Ritchie M.E."/>
            <person name="Jex A.R."/>
            <person name="Gazzola D."/>
            <person name="Li H."/>
            <person name="Toshio Fujiwara R."/>
            <person name="Zhan B."/>
            <person name="Aroian R.V."/>
            <person name="Pafco B."/>
            <person name="Schwarz E.M."/>
        </authorList>
    </citation>
    <scope>NUCLEOTIDE SEQUENCE [LARGE SCALE GENOMIC DNA]</scope>
    <source>
        <strain evidence="2 3">Aroian</strain>
        <tissue evidence="2">Whole animal</tissue>
    </source>
</reference>
<evidence type="ECO:0000256" key="1">
    <source>
        <dbReference type="SAM" id="MobiDB-lite"/>
    </source>
</evidence>
<dbReference type="EMBL" id="JAVFWL010000005">
    <property type="protein sequence ID" value="KAK6758769.1"/>
    <property type="molecule type" value="Genomic_DNA"/>
</dbReference>
<gene>
    <name evidence="2" type="primary">Necator_chrV.g20955</name>
    <name evidence="2" type="ORF">RB195_016162</name>
</gene>
<name>A0ABR1E7U5_NECAM</name>
<feature type="compositionally biased region" description="Polar residues" evidence="1">
    <location>
        <begin position="78"/>
        <end position="96"/>
    </location>
</feature>
<feature type="region of interest" description="Disordered" evidence="1">
    <location>
        <begin position="148"/>
        <end position="320"/>
    </location>
</feature>
<feature type="compositionally biased region" description="Basic and acidic residues" evidence="1">
    <location>
        <begin position="154"/>
        <end position="188"/>
    </location>
</feature>
<keyword evidence="3" id="KW-1185">Reference proteome</keyword>
<evidence type="ECO:0000313" key="3">
    <source>
        <dbReference type="Proteomes" id="UP001303046"/>
    </source>
</evidence>